<reference evidence="3" key="2">
    <citation type="submission" date="2021-04" db="EMBL/GenBank/DDBJ databases">
        <authorList>
            <person name="Gilroy R."/>
        </authorList>
    </citation>
    <scope>NUCLEOTIDE SEQUENCE</scope>
    <source>
        <strain evidence="3">CHK165-2605</strain>
    </source>
</reference>
<reference evidence="3" key="1">
    <citation type="journal article" date="2021" name="PeerJ">
        <title>Extensive microbial diversity within the chicken gut microbiome revealed by metagenomics and culture.</title>
        <authorList>
            <person name="Gilroy R."/>
            <person name="Ravi A."/>
            <person name="Getino M."/>
            <person name="Pursley I."/>
            <person name="Horton D.L."/>
            <person name="Alikhan N.F."/>
            <person name="Baker D."/>
            <person name="Gharbi K."/>
            <person name="Hall N."/>
            <person name="Watson M."/>
            <person name="Adriaenssens E.M."/>
            <person name="Foster-Nyarko E."/>
            <person name="Jarju S."/>
            <person name="Secka A."/>
            <person name="Antonio M."/>
            <person name="Oren A."/>
            <person name="Chaudhuri R.R."/>
            <person name="La Ragione R."/>
            <person name="Hildebrand F."/>
            <person name="Pallen M.J."/>
        </authorList>
    </citation>
    <scope>NUCLEOTIDE SEQUENCE</scope>
    <source>
        <strain evidence="3">CHK165-2605</strain>
    </source>
</reference>
<feature type="compositionally biased region" description="Low complexity" evidence="1">
    <location>
        <begin position="34"/>
        <end position="47"/>
    </location>
</feature>
<evidence type="ECO:0000313" key="4">
    <source>
        <dbReference type="Proteomes" id="UP000823895"/>
    </source>
</evidence>
<name>A0A9D2P510_9FIRM</name>
<keyword evidence="2" id="KW-0812">Transmembrane</keyword>
<feature type="region of interest" description="Disordered" evidence="1">
    <location>
        <begin position="56"/>
        <end position="96"/>
    </location>
</feature>
<evidence type="ECO:0000313" key="3">
    <source>
        <dbReference type="EMBL" id="HJC42965.1"/>
    </source>
</evidence>
<evidence type="ECO:0000256" key="1">
    <source>
        <dbReference type="SAM" id="MobiDB-lite"/>
    </source>
</evidence>
<dbReference type="EMBL" id="DWWI01000100">
    <property type="protein sequence ID" value="HJC42965.1"/>
    <property type="molecule type" value="Genomic_DNA"/>
</dbReference>
<evidence type="ECO:0000256" key="2">
    <source>
        <dbReference type="SAM" id="Phobius"/>
    </source>
</evidence>
<comment type="caution">
    <text evidence="3">The sequence shown here is derived from an EMBL/GenBank/DDBJ whole genome shotgun (WGS) entry which is preliminary data.</text>
</comment>
<organism evidence="3 4">
    <name type="scientific">Candidatus Mediterraneibacter gallistercoris</name>
    <dbReference type="NCBI Taxonomy" id="2838671"/>
    <lineage>
        <taxon>Bacteria</taxon>
        <taxon>Bacillati</taxon>
        <taxon>Bacillota</taxon>
        <taxon>Clostridia</taxon>
        <taxon>Lachnospirales</taxon>
        <taxon>Lachnospiraceae</taxon>
        <taxon>Mediterraneibacter</taxon>
    </lineage>
</organism>
<sequence>MLNKKCRLCGGRLVNNRCTFCGLDNSIYDRENSRQSSSSQPQSKSPPAADPVYHMQEEQTRQHTASRAKQKNTTQKQKAVYAGRQTASGSLSRRPVSAGRNRGWLVWIIIIAVILFALLPALTDNVSGIFGNTYSEITDDSDYDPYAYVTREIPADGEIYETVLSSGIYRVGVHIPEGIYHAELVEGAGSIEINDDENSIYHYVTFGTDSEYGQVTEDNDIRLYNGADLNIDSGVVLRFTTDNAQPLTQETKENPLSEPVSLEPGTYICGDRIIPEGIYDITSVNAPGDDYGYSNVTLTYPNGSYEYLWIDSPDYSPVSDEYADTGTKNIVIPDGTEVSVEYGSVNLTPSDGYYDVDYTEYTSE</sequence>
<feature type="region of interest" description="Disordered" evidence="1">
    <location>
        <begin position="31"/>
        <end position="50"/>
    </location>
</feature>
<proteinExistence type="predicted"/>
<dbReference type="AlphaFoldDB" id="A0A9D2P510"/>
<feature type="transmembrane region" description="Helical" evidence="2">
    <location>
        <begin position="103"/>
        <end position="122"/>
    </location>
</feature>
<keyword evidence="2" id="KW-1133">Transmembrane helix</keyword>
<dbReference type="Proteomes" id="UP000823895">
    <property type="component" value="Unassembled WGS sequence"/>
</dbReference>
<accession>A0A9D2P510</accession>
<protein>
    <submittedName>
        <fullName evidence="3">DUF3433 domain-containing protein</fullName>
    </submittedName>
</protein>
<keyword evidence="2" id="KW-0472">Membrane</keyword>
<gene>
    <name evidence="3" type="ORF">H9756_04675</name>
</gene>